<dbReference type="RefSeq" id="WP_129968130.1">
    <property type="nucleotide sequence ID" value="NZ_JACCEW010000001.1"/>
</dbReference>
<name>A0A853F8V0_9BURK</name>
<comment type="caution">
    <text evidence="1">The sequence shown here is derived from an EMBL/GenBank/DDBJ whole genome shotgun (WGS) entry which is preliminary data.</text>
</comment>
<keyword evidence="2" id="KW-1185">Reference proteome</keyword>
<evidence type="ECO:0000313" key="2">
    <source>
        <dbReference type="Proteomes" id="UP000580517"/>
    </source>
</evidence>
<dbReference type="Proteomes" id="UP000580517">
    <property type="component" value="Unassembled WGS sequence"/>
</dbReference>
<organism evidence="1 2">
    <name type="scientific">Allopusillimonas soli</name>
    <dbReference type="NCBI Taxonomy" id="659016"/>
    <lineage>
        <taxon>Bacteria</taxon>
        <taxon>Pseudomonadati</taxon>
        <taxon>Pseudomonadota</taxon>
        <taxon>Betaproteobacteria</taxon>
        <taxon>Burkholderiales</taxon>
        <taxon>Alcaligenaceae</taxon>
        <taxon>Allopusillimonas</taxon>
    </lineage>
</organism>
<dbReference type="OrthoDB" id="7022366at2"/>
<protein>
    <submittedName>
        <fullName evidence="1">Uncharacterized protein</fullName>
    </submittedName>
</protein>
<dbReference type="AlphaFoldDB" id="A0A853F8V0"/>
<reference evidence="1 2" key="1">
    <citation type="submission" date="2020-07" db="EMBL/GenBank/DDBJ databases">
        <title>Taxonomic revisions and descriptions of new bacterial species based on genomic comparisons in the high-G+C-content subgroup of the family Alcaligenaceae.</title>
        <authorList>
            <person name="Szabo A."/>
            <person name="Felfoldi T."/>
        </authorList>
    </citation>
    <scope>NUCLEOTIDE SEQUENCE [LARGE SCALE GENOMIC DNA]</scope>
    <source>
        <strain evidence="1 2">DSM 25264</strain>
    </source>
</reference>
<gene>
    <name evidence="1" type="ORF">H0A68_05030</name>
</gene>
<accession>A0A853F8V0</accession>
<dbReference type="EMBL" id="JACCEW010000001">
    <property type="protein sequence ID" value="NYT36228.1"/>
    <property type="molecule type" value="Genomic_DNA"/>
</dbReference>
<sequence>MKKHLRLALPRVERLHPQSVLPYVLFGRNGKPRRMGALQLPHIAQEARGCRVHAILHPSHPPQPDQATLRAARSILSGAGLRHIVLHPHCRAGCSQPEAAEKPVSSLCNDALAAPCTERISTGLNRDRRWRTAAACATTLVLCYAGSKAYTAYMHGAPNASTMSAPA</sequence>
<proteinExistence type="predicted"/>
<evidence type="ECO:0000313" key="1">
    <source>
        <dbReference type="EMBL" id="NYT36228.1"/>
    </source>
</evidence>